<dbReference type="AlphaFoldDB" id="A0A212M1W9"/>
<evidence type="ECO:0000256" key="1">
    <source>
        <dbReference type="ARBA" id="ARBA00009437"/>
    </source>
</evidence>
<dbReference type="Gene3D" id="3.40.190.290">
    <property type="match status" value="1"/>
</dbReference>
<dbReference type="PRINTS" id="PR00039">
    <property type="entry name" value="HTHLYSR"/>
</dbReference>
<dbReference type="PANTHER" id="PTHR30419:SF28">
    <property type="entry name" value="HTH-TYPE TRANSCRIPTIONAL REGULATOR BSDA"/>
    <property type="match status" value="1"/>
</dbReference>
<dbReference type="Pfam" id="PF03466">
    <property type="entry name" value="LysR_substrate"/>
    <property type="match status" value="1"/>
</dbReference>
<evidence type="ECO:0000256" key="4">
    <source>
        <dbReference type="ARBA" id="ARBA00023163"/>
    </source>
</evidence>
<dbReference type="Pfam" id="PF00126">
    <property type="entry name" value="HTH_1"/>
    <property type="match status" value="1"/>
</dbReference>
<evidence type="ECO:0000256" key="2">
    <source>
        <dbReference type="ARBA" id="ARBA00023015"/>
    </source>
</evidence>
<dbReference type="PANTHER" id="PTHR30419">
    <property type="entry name" value="HTH-TYPE TRANSCRIPTIONAL REGULATOR YBHD"/>
    <property type="match status" value="1"/>
</dbReference>
<dbReference type="PROSITE" id="PS50931">
    <property type="entry name" value="HTH_LYSR"/>
    <property type="match status" value="1"/>
</dbReference>
<feature type="domain" description="HTH lysR-type" evidence="5">
    <location>
        <begin position="1"/>
        <end position="58"/>
    </location>
</feature>
<dbReference type="RefSeq" id="WP_288186105.1">
    <property type="nucleotide sequence ID" value="NZ_LT608335.1"/>
</dbReference>
<dbReference type="InterPro" id="IPR036388">
    <property type="entry name" value="WH-like_DNA-bd_sf"/>
</dbReference>
<dbReference type="FunFam" id="1.10.10.10:FF:000001">
    <property type="entry name" value="LysR family transcriptional regulator"/>
    <property type="match status" value="1"/>
</dbReference>
<reference evidence="6" key="1">
    <citation type="submission" date="2016-08" db="EMBL/GenBank/DDBJ databases">
        <authorList>
            <person name="Seilhamer J.J."/>
        </authorList>
    </citation>
    <scope>NUCLEOTIDE SEQUENCE</scope>
    <source>
        <strain evidence="6">86</strain>
    </source>
</reference>
<dbReference type="InterPro" id="IPR000847">
    <property type="entry name" value="LysR_HTH_N"/>
</dbReference>
<keyword evidence="3" id="KW-0238">DNA-binding</keyword>
<dbReference type="InterPro" id="IPR050950">
    <property type="entry name" value="HTH-type_LysR_regulators"/>
</dbReference>
<gene>
    <name evidence="6" type="ORF">KL86SPO_70614</name>
</gene>
<dbReference type="GO" id="GO:0003677">
    <property type="term" value="F:DNA binding"/>
    <property type="evidence" value="ECO:0007669"/>
    <property type="project" value="UniProtKB-KW"/>
</dbReference>
<keyword evidence="2" id="KW-0805">Transcription regulation</keyword>
<dbReference type="GO" id="GO:0003700">
    <property type="term" value="F:DNA-binding transcription factor activity"/>
    <property type="evidence" value="ECO:0007669"/>
    <property type="project" value="InterPro"/>
</dbReference>
<sequence length="297" mass="33895">MDIRQLRYFLAIAKEEQVTRAARTLNMEQPPLSRQLKLMEEELGVKLFDRVGRELFLTKAGTVFEKRAKALVQQLEETVLEIKEIEQGIRGTLSIGSTFSCISLLPIPIKKFRDEYPEVTFTILEGDQYILGEWIQNRIIELGITRLPLESNYEAATYSTLPIKSDPFVLVLPKQWDLSKSRQSISIKDLADMPLLSLKSDKVTKLHEKIVYECRQFGFEPTIVCECPSVAILISLVVAGIGATILPKSVMSSFPLLEIEMMDIDDTGFQYEVGVVWLQNRYLSKSARHFIKLLQFS</sequence>
<organism evidence="6">
    <name type="scientific">uncultured Sporomusa sp</name>
    <dbReference type="NCBI Taxonomy" id="307249"/>
    <lineage>
        <taxon>Bacteria</taxon>
        <taxon>Bacillati</taxon>
        <taxon>Bacillota</taxon>
        <taxon>Negativicutes</taxon>
        <taxon>Selenomonadales</taxon>
        <taxon>Sporomusaceae</taxon>
        <taxon>Sporomusa</taxon>
        <taxon>environmental samples</taxon>
    </lineage>
</organism>
<protein>
    <submittedName>
        <fullName evidence="6">LysR family transcriptional regulator</fullName>
    </submittedName>
</protein>
<evidence type="ECO:0000256" key="3">
    <source>
        <dbReference type="ARBA" id="ARBA00023125"/>
    </source>
</evidence>
<dbReference type="GO" id="GO:0005829">
    <property type="term" value="C:cytosol"/>
    <property type="evidence" value="ECO:0007669"/>
    <property type="project" value="TreeGrafter"/>
</dbReference>
<dbReference type="Gene3D" id="1.10.10.10">
    <property type="entry name" value="Winged helix-like DNA-binding domain superfamily/Winged helix DNA-binding domain"/>
    <property type="match status" value="1"/>
</dbReference>
<keyword evidence="4" id="KW-0804">Transcription</keyword>
<dbReference type="CDD" id="cd05466">
    <property type="entry name" value="PBP2_LTTR_substrate"/>
    <property type="match status" value="1"/>
</dbReference>
<evidence type="ECO:0000313" key="6">
    <source>
        <dbReference type="EMBL" id="SCM83756.1"/>
    </source>
</evidence>
<comment type="similarity">
    <text evidence="1">Belongs to the LysR transcriptional regulatory family.</text>
</comment>
<accession>A0A212M1W9</accession>
<evidence type="ECO:0000259" key="5">
    <source>
        <dbReference type="PROSITE" id="PS50931"/>
    </source>
</evidence>
<name>A0A212M1W9_9FIRM</name>
<dbReference type="EMBL" id="FMJE01000007">
    <property type="protein sequence ID" value="SCM83756.1"/>
    <property type="molecule type" value="Genomic_DNA"/>
</dbReference>
<dbReference type="InterPro" id="IPR005119">
    <property type="entry name" value="LysR_subst-bd"/>
</dbReference>
<proteinExistence type="inferred from homology"/>
<dbReference type="SUPFAM" id="SSF53850">
    <property type="entry name" value="Periplasmic binding protein-like II"/>
    <property type="match status" value="1"/>
</dbReference>
<dbReference type="InterPro" id="IPR036390">
    <property type="entry name" value="WH_DNA-bd_sf"/>
</dbReference>
<dbReference type="SUPFAM" id="SSF46785">
    <property type="entry name" value="Winged helix' DNA-binding domain"/>
    <property type="match status" value="1"/>
</dbReference>